<protein>
    <submittedName>
        <fullName evidence="2 3">Uncharacterized protein</fullName>
    </submittedName>
</protein>
<gene>
    <name evidence="2" type="ORF">BRADI_1g27382v3</name>
</gene>
<reference evidence="2" key="2">
    <citation type="submission" date="2017-06" db="EMBL/GenBank/DDBJ databases">
        <title>WGS assembly of Brachypodium distachyon.</title>
        <authorList>
            <consortium name="The International Brachypodium Initiative"/>
            <person name="Lucas S."/>
            <person name="Harmon-Smith M."/>
            <person name="Lail K."/>
            <person name="Tice H."/>
            <person name="Grimwood J."/>
            <person name="Bruce D."/>
            <person name="Barry K."/>
            <person name="Shu S."/>
            <person name="Lindquist E."/>
            <person name="Wang M."/>
            <person name="Pitluck S."/>
            <person name="Vogel J.P."/>
            <person name="Garvin D.F."/>
            <person name="Mockler T.C."/>
            <person name="Schmutz J."/>
            <person name="Rokhsar D."/>
            <person name="Bevan M.W."/>
        </authorList>
    </citation>
    <scope>NUCLEOTIDE SEQUENCE</scope>
    <source>
        <strain evidence="2">Bd21</strain>
    </source>
</reference>
<dbReference type="InParanoid" id="A0A2K2DLC2"/>
<organism evidence="2">
    <name type="scientific">Brachypodium distachyon</name>
    <name type="common">Purple false brome</name>
    <name type="synonym">Trachynia distachya</name>
    <dbReference type="NCBI Taxonomy" id="15368"/>
    <lineage>
        <taxon>Eukaryota</taxon>
        <taxon>Viridiplantae</taxon>
        <taxon>Streptophyta</taxon>
        <taxon>Embryophyta</taxon>
        <taxon>Tracheophyta</taxon>
        <taxon>Spermatophyta</taxon>
        <taxon>Magnoliopsida</taxon>
        <taxon>Liliopsida</taxon>
        <taxon>Poales</taxon>
        <taxon>Poaceae</taxon>
        <taxon>BOP clade</taxon>
        <taxon>Pooideae</taxon>
        <taxon>Stipodae</taxon>
        <taxon>Brachypodieae</taxon>
        <taxon>Brachypodium</taxon>
    </lineage>
</organism>
<reference evidence="2 3" key="1">
    <citation type="journal article" date="2010" name="Nature">
        <title>Genome sequencing and analysis of the model grass Brachypodium distachyon.</title>
        <authorList>
            <consortium name="International Brachypodium Initiative"/>
        </authorList>
    </citation>
    <scope>NUCLEOTIDE SEQUENCE [LARGE SCALE GENOMIC DNA]</scope>
    <source>
        <strain evidence="2 3">Bd21</strain>
    </source>
</reference>
<evidence type="ECO:0000256" key="1">
    <source>
        <dbReference type="SAM" id="MobiDB-lite"/>
    </source>
</evidence>
<evidence type="ECO:0000313" key="2">
    <source>
        <dbReference type="EMBL" id="PNT75075.1"/>
    </source>
</evidence>
<feature type="region of interest" description="Disordered" evidence="1">
    <location>
        <begin position="94"/>
        <end position="124"/>
    </location>
</feature>
<dbReference type="EnsemblPlants" id="PNT75076">
    <property type="protein sequence ID" value="PNT75076"/>
    <property type="gene ID" value="BRADI_1g27382v3"/>
</dbReference>
<dbReference type="Gramene" id="PNT75075">
    <property type="protein sequence ID" value="PNT75075"/>
    <property type="gene ID" value="BRADI_1g27382v3"/>
</dbReference>
<reference evidence="3" key="3">
    <citation type="submission" date="2018-08" db="UniProtKB">
        <authorList>
            <consortium name="EnsemblPlants"/>
        </authorList>
    </citation>
    <scope>IDENTIFICATION</scope>
    <source>
        <strain evidence="3">cv. Bd21</strain>
    </source>
</reference>
<accession>A0A2K2DLC2</accession>
<evidence type="ECO:0000313" key="4">
    <source>
        <dbReference type="Proteomes" id="UP000008810"/>
    </source>
</evidence>
<name>A0A2K2DLC2_BRADI</name>
<dbReference type="Proteomes" id="UP000008810">
    <property type="component" value="Chromosome 1"/>
</dbReference>
<dbReference type="EMBL" id="CM000880">
    <property type="protein sequence ID" value="PNT75076.1"/>
    <property type="molecule type" value="Genomic_DNA"/>
</dbReference>
<dbReference type="EMBL" id="CM000880">
    <property type="protein sequence ID" value="PNT75075.1"/>
    <property type="molecule type" value="Genomic_DNA"/>
</dbReference>
<proteinExistence type="predicted"/>
<dbReference type="Gramene" id="PNT75076">
    <property type="protein sequence ID" value="PNT75076"/>
    <property type="gene ID" value="BRADI_1g27382v3"/>
</dbReference>
<evidence type="ECO:0000313" key="3">
    <source>
        <dbReference type="EnsemblPlants" id="PNT75075"/>
    </source>
</evidence>
<sequence>MHSRQHTVVDRVSGASPLSMSYPAFKYVACCLCSIPMDPLREFFPLEPAFKNVACCLCSTLMDPLRELFPLDKPAYLVSTSWPFTELLSRTTEAKASSKLRGSAAGSSSRAPSGMPSLSVPHIK</sequence>
<dbReference type="AlphaFoldDB" id="A0A2K2DLC2"/>
<dbReference type="EnsemblPlants" id="PNT75075">
    <property type="protein sequence ID" value="PNT75075"/>
    <property type="gene ID" value="BRADI_1g27382v3"/>
</dbReference>
<keyword evidence="4" id="KW-1185">Reference proteome</keyword>